<keyword evidence="1" id="KW-0285">Flavoprotein</keyword>
<accession>A0AAD4KT84</accession>
<organism evidence="6 7">
    <name type="scientific">Talaromyces proteolyticus</name>
    <dbReference type="NCBI Taxonomy" id="1131652"/>
    <lineage>
        <taxon>Eukaryota</taxon>
        <taxon>Fungi</taxon>
        <taxon>Dikarya</taxon>
        <taxon>Ascomycota</taxon>
        <taxon>Pezizomycotina</taxon>
        <taxon>Eurotiomycetes</taxon>
        <taxon>Eurotiomycetidae</taxon>
        <taxon>Eurotiales</taxon>
        <taxon>Trichocomaceae</taxon>
        <taxon>Talaromyces</taxon>
        <taxon>Talaromyces sect. Bacilispori</taxon>
    </lineage>
</organism>
<feature type="domain" description="FAD-binding" evidence="5">
    <location>
        <begin position="9"/>
        <end position="341"/>
    </location>
</feature>
<dbReference type="GO" id="GO:0071949">
    <property type="term" value="F:FAD binding"/>
    <property type="evidence" value="ECO:0007669"/>
    <property type="project" value="InterPro"/>
</dbReference>
<sequence>MDNNMPPLKILICGAGITGTALSFWLSKLGHEITVIERFPVLRTTGLQVDLRGFGITVLKRMGLEESFRAVAANEQGVRLVDKKGRSWGYFPAHNNPSAKGPQSFTSDFEIMRGDLCQMLHDASKDRVKYRFGVHVQRIDQTAAQFADVKFSDGTKERFDLVVGADGQWSGTRKIMLEEGKAGGRDPLQSIGVFAGYFTVNEKMREGDGFDATIYVATQGRGIMTRRHDIDKYQAYLFCKTEASVKLKSSRTEDFEDEKEALEEVFRGAGWRSEEVMEGMRKSEDFYCERIGVVVLNKWSRGRIALVGDAAYCPSAMTGMGTSCGIAGAYVLAGEIARHCGDGSGDAADKGRSITAALDGYERKFRPLMDRMQKGLRDNPNYMDQFPSSTLGLGVMYLIFWITSLLRLDVLARMVLREDTKGWKLPEYPELDETKVR</sequence>
<keyword evidence="4" id="KW-0812">Transmembrane</keyword>
<dbReference type="PANTHER" id="PTHR46865">
    <property type="entry name" value="OXIDOREDUCTASE-RELATED"/>
    <property type="match status" value="1"/>
</dbReference>
<dbReference type="GO" id="GO:0004497">
    <property type="term" value="F:monooxygenase activity"/>
    <property type="evidence" value="ECO:0007669"/>
    <property type="project" value="UniProtKB-KW"/>
</dbReference>
<keyword evidence="7" id="KW-1185">Reference proteome</keyword>
<keyword evidence="6" id="KW-0503">Monooxygenase</keyword>
<evidence type="ECO:0000256" key="2">
    <source>
        <dbReference type="ARBA" id="ARBA00022827"/>
    </source>
</evidence>
<protein>
    <submittedName>
        <fullName evidence="6">FAD-binding monooxygenase</fullName>
    </submittedName>
</protein>
<dbReference type="RefSeq" id="XP_046074189.1">
    <property type="nucleotide sequence ID" value="XM_046220103.1"/>
</dbReference>
<reference evidence="6" key="1">
    <citation type="submission" date="2021-12" db="EMBL/GenBank/DDBJ databases">
        <title>Convergent genome expansion in fungi linked to evolution of root-endophyte symbiosis.</title>
        <authorList>
            <consortium name="DOE Joint Genome Institute"/>
            <person name="Ke Y.-H."/>
            <person name="Bonito G."/>
            <person name="Liao H.-L."/>
            <person name="Looney B."/>
            <person name="Rojas-Flechas A."/>
            <person name="Nash J."/>
            <person name="Hameed K."/>
            <person name="Schadt C."/>
            <person name="Martin F."/>
            <person name="Crous P.W."/>
            <person name="Miettinen O."/>
            <person name="Magnuson J.K."/>
            <person name="Labbe J."/>
            <person name="Jacobson D."/>
            <person name="Doktycz M.J."/>
            <person name="Veneault-Fourrey C."/>
            <person name="Kuo A."/>
            <person name="Mondo S."/>
            <person name="Calhoun S."/>
            <person name="Riley R."/>
            <person name="Ohm R."/>
            <person name="LaButti K."/>
            <person name="Andreopoulos B."/>
            <person name="Pangilinan J."/>
            <person name="Nolan M."/>
            <person name="Tritt A."/>
            <person name="Clum A."/>
            <person name="Lipzen A."/>
            <person name="Daum C."/>
            <person name="Barry K."/>
            <person name="Grigoriev I.V."/>
            <person name="Vilgalys R."/>
        </authorList>
    </citation>
    <scope>NUCLEOTIDE SEQUENCE</scope>
    <source>
        <strain evidence="6">PMI_201</strain>
    </source>
</reference>
<keyword evidence="2" id="KW-0274">FAD</keyword>
<dbReference type="PANTHER" id="PTHR46865:SF7">
    <property type="entry name" value="MONOOXYGENASE, PUTATIVE (AFU_ORTHOLOGUE AFUA_8G07040)-RELATED"/>
    <property type="match status" value="1"/>
</dbReference>
<feature type="transmembrane region" description="Helical" evidence="4">
    <location>
        <begin position="386"/>
        <end position="408"/>
    </location>
</feature>
<dbReference type="InterPro" id="IPR036188">
    <property type="entry name" value="FAD/NAD-bd_sf"/>
</dbReference>
<dbReference type="SUPFAM" id="SSF51905">
    <property type="entry name" value="FAD/NAD(P)-binding domain"/>
    <property type="match status" value="1"/>
</dbReference>
<dbReference type="EMBL" id="JAJTJA010000004">
    <property type="protein sequence ID" value="KAH8700483.1"/>
    <property type="molecule type" value="Genomic_DNA"/>
</dbReference>
<keyword evidence="4" id="KW-0472">Membrane</keyword>
<evidence type="ECO:0000313" key="7">
    <source>
        <dbReference type="Proteomes" id="UP001201262"/>
    </source>
</evidence>
<proteinExistence type="predicted"/>
<evidence type="ECO:0000256" key="1">
    <source>
        <dbReference type="ARBA" id="ARBA00022630"/>
    </source>
</evidence>
<evidence type="ECO:0000259" key="5">
    <source>
        <dbReference type="Pfam" id="PF01494"/>
    </source>
</evidence>
<dbReference type="Gene3D" id="3.50.50.60">
    <property type="entry name" value="FAD/NAD(P)-binding domain"/>
    <property type="match status" value="1"/>
</dbReference>
<gene>
    <name evidence="6" type="ORF">BGW36DRAFT_425307</name>
</gene>
<keyword evidence="4" id="KW-1133">Transmembrane helix</keyword>
<keyword evidence="3" id="KW-0560">Oxidoreductase</keyword>
<evidence type="ECO:0000256" key="3">
    <source>
        <dbReference type="ARBA" id="ARBA00023002"/>
    </source>
</evidence>
<name>A0AAD4KT84_9EURO</name>
<dbReference type="Proteomes" id="UP001201262">
    <property type="component" value="Unassembled WGS sequence"/>
</dbReference>
<evidence type="ECO:0000313" key="6">
    <source>
        <dbReference type="EMBL" id="KAH8700483.1"/>
    </source>
</evidence>
<dbReference type="InterPro" id="IPR051704">
    <property type="entry name" value="FAD_aromatic-hydroxylase"/>
</dbReference>
<dbReference type="AlphaFoldDB" id="A0AAD4KT84"/>
<comment type="caution">
    <text evidence="6">The sequence shown here is derived from an EMBL/GenBank/DDBJ whole genome shotgun (WGS) entry which is preliminary data.</text>
</comment>
<dbReference type="InterPro" id="IPR002938">
    <property type="entry name" value="FAD-bd"/>
</dbReference>
<evidence type="ECO:0000256" key="4">
    <source>
        <dbReference type="SAM" id="Phobius"/>
    </source>
</evidence>
<dbReference type="PRINTS" id="PR00420">
    <property type="entry name" value="RNGMNOXGNASE"/>
</dbReference>
<dbReference type="Pfam" id="PF01494">
    <property type="entry name" value="FAD_binding_3"/>
    <property type="match status" value="1"/>
</dbReference>
<dbReference type="GeneID" id="70250390"/>